<evidence type="ECO:0000256" key="4">
    <source>
        <dbReference type="ARBA" id="ARBA00023134"/>
    </source>
</evidence>
<protein>
    <recommendedName>
        <fullName evidence="5">Translation elongation factor EFTu/EF1A C-terminal domain-containing protein</fullName>
    </recommendedName>
</protein>
<evidence type="ECO:0000256" key="3">
    <source>
        <dbReference type="ARBA" id="ARBA00022917"/>
    </source>
</evidence>
<dbReference type="RefSeq" id="WP_088399303.1">
    <property type="nucleotide sequence ID" value="NZ_JAZGZP010000011.1"/>
</dbReference>
<proteinExistence type="predicted"/>
<dbReference type="InterPro" id="IPR004160">
    <property type="entry name" value="Transl_elong_EFTu/EF1A_C"/>
</dbReference>
<evidence type="ECO:0000259" key="5">
    <source>
        <dbReference type="Pfam" id="PF03143"/>
    </source>
</evidence>
<keyword evidence="3" id="KW-0648">Protein biosynthesis</keyword>
<dbReference type="Pfam" id="PF03143">
    <property type="entry name" value="GTP_EFTU_D3"/>
    <property type="match status" value="1"/>
</dbReference>
<evidence type="ECO:0000256" key="1">
    <source>
        <dbReference type="ARBA" id="ARBA00022741"/>
    </source>
</evidence>
<evidence type="ECO:0000313" key="7">
    <source>
        <dbReference type="Proteomes" id="UP001621706"/>
    </source>
</evidence>
<dbReference type="EMBL" id="JAZGZP010000011">
    <property type="protein sequence ID" value="MFK7001015.1"/>
    <property type="molecule type" value="Genomic_DNA"/>
</dbReference>
<keyword evidence="2" id="KW-0251">Elongation factor</keyword>
<dbReference type="Proteomes" id="UP001621706">
    <property type="component" value="Unassembled WGS sequence"/>
</dbReference>
<dbReference type="InterPro" id="IPR009001">
    <property type="entry name" value="Transl_elong_EF1A/Init_IF2_C"/>
</dbReference>
<accession>A0ABW8P9T0</accession>
<feature type="domain" description="Translation elongation factor EFTu/EF1A C-terminal" evidence="5">
    <location>
        <begin position="9"/>
        <end position="86"/>
    </location>
</feature>
<gene>
    <name evidence="6" type="ORF">V3I07_08910</name>
</gene>
<dbReference type="SUPFAM" id="SSF50465">
    <property type="entry name" value="EF-Tu/eEF-1alpha/eIF2-gamma C-terminal domain"/>
    <property type="match status" value="1"/>
</dbReference>
<name>A0ABW8P9T0_9FLAO</name>
<evidence type="ECO:0000256" key="2">
    <source>
        <dbReference type="ARBA" id="ARBA00022768"/>
    </source>
</evidence>
<reference evidence="6 7" key="1">
    <citation type="submission" date="2024-02" db="EMBL/GenBank/DDBJ databases">
        <title>Comparative Genomic Analysis of Flavobacterium Species Causing Columnaris Disease of Freshwater Fish in Thailand: Insights into Virulence and Resistance Mechanisms.</title>
        <authorList>
            <person name="Nguyen D."/>
            <person name="Chokmangmeepisarn P."/>
            <person name="Khianchaikhan K."/>
            <person name="Morishita M."/>
            <person name="Bunnoy A."/>
            <person name="Rodkhum C."/>
        </authorList>
    </citation>
    <scope>NUCLEOTIDE SEQUENCE [LARGE SCALE GENOMIC DNA]</scope>
    <source>
        <strain evidence="6 7">CNRT2201</strain>
    </source>
</reference>
<organism evidence="6 7">
    <name type="scientific">Flavobacterium oreochromis</name>
    <dbReference type="NCBI Taxonomy" id="2906078"/>
    <lineage>
        <taxon>Bacteria</taxon>
        <taxon>Pseudomonadati</taxon>
        <taxon>Bacteroidota</taxon>
        <taxon>Flavobacteriia</taxon>
        <taxon>Flavobacteriales</taxon>
        <taxon>Flavobacteriaceae</taxon>
        <taxon>Flavobacterium</taxon>
    </lineage>
</organism>
<sequence>MLENFEGHHLEAEIYYLTEAEGGRKTAVASGYRGQFFYDGRDWDAPQEFIDKKYCNPGEKVQVKLTTLSPFLHIGKFKIGIRERGRNLYEDFIKRGIF</sequence>
<comment type="caution">
    <text evidence="6">The sequence shown here is derived from an EMBL/GenBank/DDBJ whole genome shotgun (WGS) entry which is preliminary data.</text>
</comment>
<dbReference type="Gene3D" id="2.40.30.10">
    <property type="entry name" value="Translation factors"/>
    <property type="match status" value="1"/>
</dbReference>
<keyword evidence="4" id="KW-0342">GTP-binding</keyword>
<keyword evidence="1" id="KW-0547">Nucleotide-binding</keyword>
<keyword evidence="7" id="KW-1185">Reference proteome</keyword>
<evidence type="ECO:0000313" key="6">
    <source>
        <dbReference type="EMBL" id="MFK7001015.1"/>
    </source>
</evidence>